<protein>
    <recommendedName>
        <fullName evidence="3">DNA-directed RNA polymerase beta subunit</fullName>
    </recommendedName>
</protein>
<evidence type="ECO:0000313" key="2">
    <source>
        <dbReference type="Proteomes" id="UP000193009"/>
    </source>
</evidence>
<evidence type="ECO:0008006" key="3">
    <source>
        <dbReference type="Google" id="ProtNLM"/>
    </source>
</evidence>
<reference evidence="1 2" key="1">
    <citation type="journal article" date="2017" name="Front. Microbiol.">
        <title>The Histidine Decarboxylase Gene Cluster of Lactobacillus parabuchneri Was Gained by Horizontal Gene Transfer and Is Mobile within the Species.</title>
        <authorList>
            <person name="Wuthrich D."/>
            <person name="Berthoud H."/>
            <person name="Wechsler D."/>
            <person name="Eugster E."/>
            <person name="Irmler S."/>
            <person name="Bruggmann R."/>
        </authorList>
    </citation>
    <scope>NUCLEOTIDE SEQUENCE [LARGE SCALE GENOMIC DNA]</scope>
    <source>
        <strain evidence="1 2">FAM23169</strain>
    </source>
</reference>
<accession>A0A1X1FB86</accession>
<keyword evidence="2" id="KW-1185">Reference proteome</keyword>
<evidence type="ECO:0000313" key="1">
    <source>
        <dbReference type="EMBL" id="ORN24794.1"/>
    </source>
</evidence>
<organism evidence="1 2">
    <name type="scientific">Lentilactobacillus parabuchneri</name>
    <dbReference type="NCBI Taxonomy" id="152331"/>
    <lineage>
        <taxon>Bacteria</taxon>
        <taxon>Bacillati</taxon>
        <taxon>Bacillota</taxon>
        <taxon>Bacilli</taxon>
        <taxon>Lactobacillales</taxon>
        <taxon>Lactobacillaceae</taxon>
        <taxon>Lentilactobacillus</taxon>
    </lineage>
</organism>
<dbReference type="RefSeq" id="WP_084989312.1">
    <property type="nucleotide sequence ID" value="NZ_JAIWIZ010000033.1"/>
</dbReference>
<dbReference type="EMBL" id="MSBD01000053">
    <property type="protein sequence ID" value="ORN24794.1"/>
    <property type="molecule type" value="Genomic_DNA"/>
</dbReference>
<sequence>MNNQDFDLGTVKQFFDHDYHDRGMVKWQGFYLSDHTAALHQQAAQLKRQVCSKPQQSLSVITRRLIEAYQRDLIVTLQLNVCQLENPHRLEITTHILGYQEDNIIGDEAQFIPLAAIRHVDYQTN</sequence>
<name>A0A1X1FB86_9LACO</name>
<dbReference type="Proteomes" id="UP000193009">
    <property type="component" value="Unassembled WGS sequence"/>
</dbReference>
<proteinExistence type="predicted"/>
<dbReference type="OrthoDB" id="1644322at2"/>
<comment type="caution">
    <text evidence="1">The sequence shown here is derived from an EMBL/GenBank/DDBJ whole genome shotgun (WGS) entry which is preliminary data.</text>
</comment>
<gene>
    <name evidence="1" type="ORF">FAM23169_02558</name>
</gene>
<dbReference type="AlphaFoldDB" id="A0A1X1FB86"/>